<dbReference type="SMART" id="SM00558">
    <property type="entry name" value="JmjC"/>
    <property type="match status" value="1"/>
</dbReference>
<dbReference type="Pfam" id="PF13621">
    <property type="entry name" value="Cupin_8"/>
    <property type="match status" value="1"/>
</dbReference>
<accession>A0AB34KCY9</accession>
<dbReference type="RefSeq" id="XP_069226094.1">
    <property type="nucleotide sequence ID" value="XM_069376811.1"/>
</dbReference>
<organism evidence="2 3">
    <name type="scientific">Cladosporium halotolerans</name>
    <dbReference type="NCBI Taxonomy" id="1052096"/>
    <lineage>
        <taxon>Eukaryota</taxon>
        <taxon>Fungi</taxon>
        <taxon>Dikarya</taxon>
        <taxon>Ascomycota</taxon>
        <taxon>Pezizomycotina</taxon>
        <taxon>Dothideomycetes</taxon>
        <taxon>Dothideomycetidae</taxon>
        <taxon>Cladosporiales</taxon>
        <taxon>Cladosporiaceae</taxon>
        <taxon>Cladosporium</taxon>
    </lineage>
</organism>
<protein>
    <recommendedName>
        <fullName evidence="1">JmjC domain-containing protein</fullName>
    </recommendedName>
</protein>
<evidence type="ECO:0000313" key="2">
    <source>
        <dbReference type="EMBL" id="KAL1582987.1"/>
    </source>
</evidence>
<sequence>MSDQGTLNILADEILAEVDSLSDSDPIHQCGKAALSILKTRPREASQLAKDHIQNQPYREVRGCWLRLYEEASIYQAADLLRDAGDRQSTAGDWMSNLVRVLDLGLIVSGATVRGELYEAILANLEPFLGETDLGGELPSSLQTAHPPPLQSNNAVPSMRHPSLEAFQIHLDTQTTPLLLTDSISDWPALQTWPNPCYLLRKTLAGRRHVPVEIGATYTHADWRQAIMPFHQFLHDHLLPSAPSEIGYLGQHNLFRQIPSLSLDIRTPDYCYASPPETLPRNVSRAPPVDEPQKNIWLGPAGTRTPLHTDPYHNIFCQVMGHKYVRLYPPGATESLYPRGVDENGVDESNTSRVELRFDRDGKGNLAVEEEERFPLFVAQEGYREVIVGPGECLYIPAGWWHYVEALSVSYSVSFWWN</sequence>
<feature type="domain" description="JmjC" evidence="1">
    <location>
        <begin position="247"/>
        <end position="418"/>
    </location>
</feature>
<dbReference type="InterPro" id="IPR041667">
    <property type="entry name" value="Cupin_8"/>
</dbReference>
<proteinExistence type="predicted"/>
<dbReference type="EMBL" id="JAAQHG020000041">
    <property type="protein sequence ID" value="KAL1582987.1"/>
    <property type="molecule type" value="Genomic_DNA"/>
</dbReference>
<dbReference type="PROSITE" id="PS51184">
    <property type="entry name" value="JMJC"/>
    <property type="match status" value="1"/>
</dbReference>
<dbReference type="GeneID" id="96009649"/>
<evidence type="ECO:0000313" key="3">
    <source>
        <dbReference type="Proteomes" id="UP000803884"/>
    </source>
</evidence>
<dbReference type="PANTHER" id="PTHR12461:SF101">
    <property type="entry name" value="TRNA WYBUTOSINE-SYNTHESIZING PROTEIN 4"/>
    <property type="match status" value="1"/>
</dbReference>
<reference evidence="2 3" key="1">
    <citation type="journal article" date="2020" name="Microbiol. Resour. Announc.">
        <title>Draft Genome Sequence of a Cladosporium Species Isolated from the Mesophotic Ascidian Didemnum maculosum.</title>
        <authorList>
            <person name="Gioti A."/>
            <person name="Siaperas R."/>
            <person name="Nikolaivits E."/>
            <person name="Le Goff G."/>
            <person name="Ouazzani J."/>
            <person name="Kotoulas G."/>
            <person name="Topakas E."/>
        </authorList>
    </citation>
    <scope>NUCLEOTIDE SEQUENCE [LARGE SCALE GENOMIC DNA]</scope>
    <source>
        <strain evidence="2 3">TM138-S3</strain>
    </source>
</reference>
<dbReference type="Proteomes" id="UP000803884">
    <property type="component" value="Unassembled WGS sequence"/>
</dbReference>
<dbReference type="AlphaFoldDB" id="A0AB34KCY9"/>
<evidence type="ECO:0000259" key="1">
    <source>
        <dbReference type="PROSITE" id="PS51184"/>
    </source>
</evidence>
<dbReference type="Gene3D" id="2.60.120.650">
    <property type="entry name" value="Cupin"/>
    <property type="match status" value="1"/>
</dbReference>
<dbReference type="PANTHER" id="PTHR12461">
    <property type="entry name" value="HYPOXIA-INDUCIBLE FACTOR 1 ALPHA INHIBITOR-RELATED"/>
    <property type="match status" value="1"/>
</dbReference>
<keyword evidence="3" id="KW-1185">Reference proteome</keyword>
<comment type="caution">
    <text evidence="2">The sequence shown here is derived from an EMBL/GenBank/DDBJ whole genome shotgun (WGS) entry which is preliminary data.</text>
</comment>
<gene>
    <name evidence="2" type="ORF">WHR41_08207</name>
</gene>
<dbReference type="InterPro" id="IPR003347">
    <property type="entry name" value="JmjC_dom"/>
</dbReference>
<dbReference type="SUPFAM" id="SSF51197">
    <property type="entry name" value="Clavaminate synthase-like"/>
    <property type="match status" value="1"/>
</dbReference>
<name>A0AB34KCY9_9PEZI</name>